<dbReference type="KEGG" id="samy:DB32_006593"/>
<evidence type="ECO:0000313" key="2">
    <source>
        <dbReference type="Proteomes" id="UP000034883"/>
    </source>
</evidence>
<proteinExistence type="predicted"/>
<evidence type="ECO:0008006" key="3">
    <source>
        <dbReference type="Google" id="ProtNLM"/>
    </source>
</evidence>
<reference evidence="1 2" key="1">
    <citation type="submission" date="2015-03" db="EMBL/GenBank/DDBJ databases">
        <title>Genome assembly of Sandaracinus amylolyticus DSM 53668.</title>
        <authorList>
            <person name="Sharma G."/>
            <person name="Subramanian S."/>
        </authorList>
    </citation>
    <scope>NUCLEOTIDE SEQUENCE [LARGE SCALE GENOMIC DNA]</scope>
    <source>
        <strain evidence="1 2">DSM 53668</strain>
    </source>
</reference>
<dbReference type="Proteomes" id="UP000034883">
    <property type="component" value="Chromosome"/>
</dbReference>
<dbReference type="EMBL" id="CP011125">
    <property type="protein sequence ID" value="AKF09444.1"/>
    <property type="molecule type" value="Genomic_DNA"/>
</dbReference>
<name>A0A0F6SGX3_9BACT</name>
<sequence>MLRHASFACCLLVASGCYGTSDRDPEPEPDPLPPCADWCWVEGADLTAIDGVSPSSVIAVGEQGSVIEWTGAGWREHDLATRDDLLDVAVARDGTAWVVSLDAVWRAEDGRWSAVRADRGARLVAATSATDAWIADGADIEHFDGARWEDRSLEGALVFDMLAVAPGEVWMLAMQGADLRGVMRHDGARWAHVGQDLDPLSHRLAVVDGEVVIVGRGEVLRYDGAAWSPIARTSLDVLAWPGLDGAVPTADDALIAAHAGVVSMRSAIGCGRDVVRIGAEAFCLGLEGQVLRYDGASAPRAVRTLERAPDAQWGALPPAFFAEESRIAWGGAPDDLWRVRAGIPSSATGFAPSVLERYDGETWTELATGAFADLDGASARSVWIVADPLLHWDGERLHEIARPAILGTDGYVSRVHAVTPQLALFVAHVDGRALVLRYDGAWSVALEPEPSDPALQLDLDDVAGTREGDLWAIGVERPNARAPGAGVLFHFDGVAWSRATVSETWGFGDLVAHGDTVWATSFDASAPVVPVSGDDALLARFHAVSAFFSGRLWVGDRDVWLASGIQIARRSR</sequence>
<evidence type="ECO:0000313" key="1">
    <source>
        <dbReference type="EMBL" id="AKF09444.1"/>
    </source>
</evidence>
<accession>A0A0F6SGX3</accession>
<gene>
    <name evidence="1" type="ORF">DB32_006593</name>
</gene>
<dbReference type="AlphaFoldDB" id="A0A0F6SGX3"/>
<dbReference type="OrthoDB" id="8093255at2"/>
<dbReference type="PROSITE" id="PS51257">
    <property type="entry name" value="PROKAR_LIPOPROTEIN"/>
    <property type="match status" value="1"/>
</dbReference>
<organism evidence="1 2">
    <name type="scientific">Sandaracinus amylolyticus</name>
    <dbReference type="NCBI Taxonomy" id="927083"/>
    <lineage>
        <taxon>Bacteria</taxon>
        <taxon>Pseudomonadati</taxon>
        <taxon>Myxococcota</taxon>
        <taxon>Polyangia</taxon>
        <taxon>Polyangiales</taxon>
        <taxon>Sandaracinaceae</taxon>
        <taxon>Sandaracinus</taxon>
    </lineage>
</organism>
<keyword evidence="2" id="KW-1185">Reference proteome</keyword>
<dbReference type="RefSeq" id="WP_053236487.1">
    <property type="nucleotide sequence ID" value="NZ_CP011125.1"/>
</dbReference>
<protein>
    <recommendedName>
        <fullName evidence="3">BNR repeat domain protein</fullName>
    </recommendedName>
</protein>